<organism evidence="2 3">
    <name type="scientific">Pseudobacillus wudalianchiensis</name>
    <dbReference type="NCBI Taxonomy" id="1743143"/>
    <lineage>
        <taxon>Bacteria</taxon>
        <taxon>Bacillati</taxon>
        <taxon>Bacillota</taxon>
        <taxon>Bacilli</taxon>
        <taxon>Bacillales</taxon>
        <taxon>Bacillaceae</taxon>
        <taxon>Pseudobacillus</taxon>
    </lineage>
</organism>
<dbReference type="EMBL" id="MAYT01000001">
    <property type="protein sequence ID" value="OCA92363.1"/>
    <property type="molecule type" value="Genomic_DNA"/>
</dbReference>
<dbReference type="AlphaFoldDB" id="A0A1B9B8H0"/>
<evidence type="ECO:0000256" key="1">
    <source>
        <dbReference type="SAM" id="Phobius"/>
    </source>
</evidence>
<evidence type="ECO:0000313" key="2">
    <source>
        <dbReference type="EMBL" id="OCA92363.1"/>
    </source>
</evidence>
<keyword evidence="3" id="KW-1185">Reference proteome</keyword>
<keyword evidence="1" id="KW-0472">Membrane</keyword>
<dbReference type="RefSeq" id="WP_065408877.1">
    <property type="nucleotide sequence ID" value="NZ_MAYT01000001.1"/>
</dbReference>
<protein>
    <submittedName>
        <fullName evidence="2">Uncharacterized protein</fullName>
    </submittedName>
</protein>
<evidence type="ECO:0000313" key="3">
    <source>
        <dbReference type="Proteomes" id="UP000092578"/>
    </source>
</evidence>
<gene>
    <name evidence="2" type="ORF">A8F95_01205</name>
</gene>
<comment type="caution">
    <text evidence="2">The sequence shown here is derived from an EMBL/GenBank/DDBJ whole genome shotgun (WGS) entry which is preliminary data.</text>
</comment>
<dbReference type="Proteomes" id="UP000092578">
    <property type="component" value="Unassembled WGS sequence"/>
</dbReference>
<reference evidence="3" key="1">
    <citation type="submission" date="2016-05" db="EMBL/GenBank/DDBJ databases">
        <authorList>
            <person name="Liu B."/>
            <person name="Wang J."/>
            <person name="Zhu Y."/>
            <person name="Liu G."/>
            <person name="Chen Q."/>
            <person name="Chen Z."/>
            <person name="Lan J."/>
            <person name="Che J."/>
            <person name="Ge C."/>
            <person name="Shi H."/>
            <person name="Pan Z."/>
            <person name="Liu X."/>
        </authorList>
    </citation>
    <scope>NUCLEOTIDE SEQUENCE [LARGE SCALE GENOMIC DNA]</scope>
    <source>
        <strain evidence="3">FJAT-27215</strain>
    </source>
</reference>
<accession>A0A1B9B8H0</accession>
<keyword evidence="1" id="KW-1133">Transmembrane helix</keyword>
<keyword evidence="1" id="KW-0812">Transmembrane</keyword>
<name>A0A1B9B8H0_9BACI</name>
<feature type="transmembrane region" description="Helical" evidence="1">
    <location>
        <begin position="32"/>
        <end position="50"/>
    </location>
</feature>
<sequence>MNIKRIASFIAVWLILCGATYSLTLLKKGHFFDYSFFVGLIGVVLIKFSSSSGGFTSDNLDMHLQSQTGMRQDRQSKSFDPPACFMQQLSTLCFHLV</sequence>
<proteinExistence type="predicted"/>